<proteinExistence type="predicted"/>
<protein>
    <submittedName>
        <fullName evidence="1">Uncharacterized protein</fullName>
    </submittedName>
</protein>
<dbReference type="EMBL" id="JANBVB010000441">
    <property type="protein sequence ID" value="KAJ2894190.1"/>
    <property type="molecule type" value="Genomic_DNA"/>
</dbReference>
<organism evidence="1 2">
    <name type="scientific">Coemansia aciculifera</name>
    <dbReference type="NCBI Taxonomy" id="417176"/>
    <lineage>
        <taxon>Eukaryota</taxon>
        <taxon>Fungi</taxon>
        <taxon>Fungi incertae sedis</taxon>
        <taxon>Zoopagomycota</taxon>
        <taxon>Kickxellomycotina</taxon>
        <taxon>Kickxellomycetes</taxon>
        <taxon>Kickxellales</taxon>
        <taxon>Kickxellaceae</taxon>
        <taxon>Coemansia</taxon>
    </lineage>
</organism>
<gene>
    <name evidence="1" type="ORF">IWW38_002646</name>
</gene>
<comment type="caution">
    <text evidence="1">The sequence shown here is derived from an EMBL/GenBank/DDBJ whole genome shotgun (WGS) entry which is preliminary data.</text>
</comment>
<accession>A0ACC1M3K2</accession>
<dbReference type="Proteomes" id="UP001139981">
    <property type="component" value="Unassembled WGS sequence"/>
</dbReference>
<reference evidence="1" key="1">
    <citation type="submission" date="2022-07" db="EMBL/GenBank/DDBJ databases">
        <title>Phylogenomic reconstructions and comparative analyses of Kickxellomycotina fungi.</title>
        <authorList>
            <person name="Reynolds N.K."/>
            <person name="Stajich J.E."/>
            <person name="Barry K."/>
            <person name="Grigoriev I.V."/>
            <person name="Crous P."/>
            <person name="Smith M.E."/>
        </authorList>
    </citation>
    <scope>NUCLEOTIDE SEQUENCE</scope>
    <source>
        <strain evidence="1">CBS 190363</strain>
    </source>
</reference>
<name>A0ACC1M3K2_9FUNG</name>
<evidence type="ECO:0000313" key="2">
    <source>
        <dbReference type="Proteomes" id="UP001139981"/>
    </source>
</evidence>
<evidence type="ECO:0000313" key="1">
    <source>
        <dbReference type="EMBL" id="KAJ2894190.1"/>
    </source>
</evidence>
<keyword evidence="2" id="KW-1185">Reference proteome</keyword>
<sequence>MVVVLVLILILSVYSCLGLNYTGETALLDAAPASSQRRHATAVTFGELGVFDFQGDGRARVALELGAFSSEKDTSKLGTGGVHGGISGTAGSRPTRDTDPVELDHVYLIFAKARAVNNFVARLHTHTDERAAAVMCADVGGWLDAEFVAPVSKLRRPPKKKSPPVGKTPVPVDTEVPRISFVAAPTTHAQGKGGGDPAAPPGGAVVTGLHRRGAETASVLVPSPSPSPADPSLLGSSSAKNDVFLVEYEWEWLVRRSSGGGEYAVVVANCAATTIQFKYNLIMANRWRDGSWTNLPAGWMPVQQANPAVSYSLWGAAWLWWAVVQARGRRRQAALPLAVGAIPVLRFVSSLADQSRFALWGAGGSYEATLVVVSTSLVDALADAAHFLCLLAAAKGWGVVRARLAGAEKRLVPGLVGFVAVATLYDGATRGGGVLAVAVMQLTALLYARAALAHTRRVLDVQTLRLVSRAEPLLVAWWTEIAGEEGYEPARALARLAATREPPPAEQLALVWAAVRKARVLRRMARVVIPAQLLDLLALLAASFAVPAHRAYVGLLLAQAAHWLAFVALFGVLAMAHLDCVPAVRLPPLPAIATRRSIPLPNVASAAAAPPLGRLRLLRSTAPFAD</sequence>